<name>A0ABW9JDQ4_9SPHI</name>
<dbReference type="InterPro" id="IPR007833">
    <property type="entry name" value="Capsule_polysaccharide_synth"/>
</dbReference>
<proteinExistence type="predicted"/>
<dbReference type="RefSeq" id="WP_138729737.1">
    <property type="nucleotide sequence ID" value="NZ_SRMP02000003.1"/>
</dbReference>
<evidence type="ECO:0000313" key="1">
    <source>
        <dbReference type="EMBL" id="MFN0290512.1"/>
    </source>
</evidence>
<evidence type="ECO:0008006" key="3">
    <source>
        <dbReference type="Google" id="ProtNLM"/>
    </source>
</evidence>
<comment type="caution">
    <text evidence="1">The sequence shown here is derived from an EMBL/GenBank/DDBJ whole genome shotgun (WGS) entry which is preliminary data.</text>
</comment>
<sequence length="511" mass="59434">MLRKIKDSIFWFRNVKKQITFLKRNIDHLKSAGESKKLDTFIIFIEPWKINPLPMYAITLAMLLKIRGLKVSFLISEAKFDTDHFIQLFGIKFLLNFLKNYIPTYTLKDFHANSERQIKSTDHQSFKQLAFANAVHLMRGENDSLEFKKNVERNYKIYIENFSSIISFMDLNKDACYIIPGGIFGITGLLLDYAKKINTKYYTYDSGFGVLLTSVNGVAAHCKDIPISLDLILKQNDPTGINFAIEQAKIELDKRLNGNDISKTQIQSYAESLNFNQVGVLIPLNSPWDSATLRIDYLFESYRDWLLQTVDLVLKNSYFNVTIRQHPDERHWYGKSNLDFGVILKEIYGDNSRIQYIACTDKVNTYALLDKAKFVICFSSTFGIEASLRNKKVIVCSDVYYSELDFVTKPKNKIELARIISEFDTYEGLNSEQEKHAMLCYYLGQKCNWLYSIFTPTANDFDRWTKKDLKELLEDNSVEILLDSVEYNLPVSYINHKKMLKNRISYLHKNI</sequence>
<dbReference type="Pfam" id="PF05159">
    <property type="entry name" value="Capsule_synth"/>
    <property type="match status" value="1"/>
</dbReference>
<protein>
    <recommendedName>
        <fullName evidence="3">Capsule polysaccharide biosynthesis protein</fullName>
    </recommendedName>
</protein>
<dbReference type="EMBL" id="SRMP02000003">
    <property type="protein sequence ID" value="MFN0290512.1"/>
    <property type="molecule type" value="Genomic_DNA"/>
</dbReference>
<reference evidence="1 2" key="1">
    <citation type="submission" date="2024-12" db="EMBL/GenBank/DDBJ databases">
        <authorList>
            <person name="Hu S."/>
        </authorList>
    </citation>
    <scope>NUCLEOTIDE SEQUENCE [LARGE SCALE GENOMIC DNA]</scope>
    <source>
        <strain evidence="1 2">P-25</strain>
    </source>
</reference>
<organism evidence="1 2">
    <name type="scientific">Pedobacter helvus</name>
    <dbReference type="NCBI Taxonomy" id="2563444"/>
    <lineage>
        <taxon>Bacteria</taxon>
        <taxon>Pseudomonadati</taxon>
        <taxon>Bacteroidota</taxon>
        <taxon>Sphingobacteriia</taxon>
        <taxon>Sphingobacteriales</taxon>
        <taxon>Sphingobacteriaceae</taxon>
        <taxon>Pedobacter</taxon>
    </lineage>
</organism>
<dbReference type="Proteomes" id="UP001517367">
    <property type="component" value="Unassembled WGS sequence"/>
</dbReference>
<evidence type="ECO:0000313" key="2">
    <source>
        <dbReference type="Proteomes" id="UP001517367"/>
    </source>
</evidence>
<gene>
    <name evidence="1" type="ORF">E5L68_003875</name>
</gene>
<keyword evidence="2" id="KW-1185">Reference proteome</keyword>
<accession>A0ABW9JDQ4</accession>